<evidence type="ECO:0000313" key="10">
    <source>
        <dbReference type="EMBL" id="CAD1576093.1"/>
    </source>
</evidence>
<sequence>MHVQSVMTPMNPMPSMATMSMPSQHQLSYCAQPVNYQSYNEQMQQYPQTTYWHSPTSYNYSTQSLTAVSYTMPSTSWSTTMQQSHLTSLVTPPRLSPSSSPWSSSMQSTHLGTLQPPVCNYNLPPTPPGLPTSPSRPVNQFYYPPSPPDELVMTDPLKPGRKCQKCICPNCVMKGGNKIGPDGKRQHVCHYAGCGKVYGKTSHLKSHIRWHTGERPFVCTFGLCTSRFTRSDELQRHMRTHTGEKRFCCPLCDKRFMRSDHLSKHLKTHENQKKRAAKKGNKENEPNEEIVATLPQVQQPVFQPTYMPMMPYAVV</sequence>
<keyword evidence="2" id="KW-0479">Metal-binding</keyword>
<evidence type="ECO:0000256" key="5">
    <source>
        <dbReference type="ARBA" id="ARBA00022833"/>
    </source>
</evidence>
<keyword evidence="4 7" id="KW-0863">Zinc-finger</keyword>
<evidence type="ECO:0000256" key="3">
    <source>
        <dbReference type="ARBA" id="ARBA00022737"/>
    </source>
</evidence>
<dbReference type="PANTHER" id="PTHR23235:SF120">
    <property type="entry name" value="KRUPPEL-LIKE FACTOR 15"/>
    <property type="match status" value="1"/>
</dbReference>
<dbReference type="Gene3D" id="3.30.160.60">
    <property type="entry name" value="Classic Zinc Finger"/>
    <property type="match status" value="3"/>
</dbReference>
<feature type="region of interest" description="Disordered" evidence="8">
    <location>
        <begin position="264"/>
        <end position="288"/>
    </location>
</feature>
<dbReference type="PROSITE" id="PS50157">
    <property type="entry name" value="ZINC_FINGER_C2H2_2"/>
    <property type="match status" value="3"/>
</dbReference>
<feature type="domain" description="C2H2-type" evidence="9">
    <location>
        <begin position="217"/>
        <end position="246"/>
    </location>
</feature>
<gene>
    <name evidence="10" type="ORF">BBRV_LOCUS107588</name>
</gene>
<dbReference type="SUPFAM" id="SSF57667">
    <property type="entry name" value="beta-beta-alpha zinc fingers"/>
    <property type="match status" value="2"/>
</dbReference>
<evidence type="ECO:0000256" key="8">
    <source>
        <dbReference type="SAM" id="MobiDB-lite"/>
    </source>
</evidence>
<dbReference type="PANTHER" id="PTHR23235">
    <property type="entry name" value="KRUEPPEL-LIKE TRANSCRIPTION FACTOR"/>
    <property type="match status" value="1"/>
</dbReference>
<keyword evidence="3" id="KW-0677">Repeat</keyword>
<dbReference type="GO" id="GO:0000978">
    <property type="term" value="F:RNA polymerase II cis-regulatory region sequence-specific DNA binding"/>
    <property type="evidence" value="ECO:0007669"/>
    <property type="project" value="TreeGrafter"/>
</dbReference>
<evidence type="ECO:0000256" key="7">
    <source>
        <dbReference type="PROSITE-ProRule" id="PRU00042"/>
    </source>
</evidence>
<evidence type="ECO:0000259" key="9">
    <source>
        <dbReference type="PROSITE" id="PS50157"/>
    </source>
</evidence>
<dbReference type="SMART" id="SM00355">
    <property type="entry name" value="ZnF_C2H2"/>
    <property type="match status" value="3"/>
</dbReference>
<dbReference type="FunFam" id="3.30.160.60:FF:000026">
    <property type="entry name" value="Transcription factor Sp3"/>
    <property type="match status" value="1"/>
</dbReference>
<dbReference type="FunFam" id="3.30.160.60:FF:000125">
    <property type="entry name" value="Putative zinc finger protein 143"/>
    <property type="match status" value="1"/>
</dbReference>
<dbReference type="EMBL" id="CADCXW020000343">
    <property type="protein sequence ID" value="CAD1576093.1"/>
    <property type="molecule type" value="Genomic_DNA"/>
</dbReference>
<dbReference type="InterPro" id="IPR013087">
    <property type="entry name" value="Znf_C2H2_type"/>
</dbReference>
<evidence type="ECO:0000256" key="6">
    <source>
        <dbReference type="ARBA" id="ARBA00023242"/>
    </source>
</evidence>
<evidence type="ECO:0000256" key="4">
    <source>
        <dbReference type="ARBA" id="ARBA00022771"/>
    </source>
</evidence>
<dbReference type="PROSITE" id="PS00028">
    <property type="entry name" value="ZINC_FINGER_C2H2_1"/>
    <property type="match status" value="3"/>
</dbReference>
<reference evidence="10" key="1">
    <citation type="submission" date="2020-07" db="EMBL/GenBank/DDBJ databases">
        <authorList>
            <person name="Ferguson B K."/>
        </authorList>
    </citation>
    <scope>NUCLEOTIDE SEQUENCE</scope>
    <source>
        <strain evidence="10">L06</strain>
    </source>
</reference>
<evidence type="ECO:0000256" key="1">
    <source>
        <dbReference type="ARBA" id="ARBA00004123"/>
    </source>
</evidence>
<dbReference type="GO" id="GO:0008270">
    <property type="term" value="F:zinc ion binding"/>
    <property type="evidence" value="ECO:0007669"/>
    <property type="project" value="UniProtKB-KW"/>
</dbReference>
<dbReference type="InterPro" id="IPR036236">
    <property type="entry name" value="Znf_C2H2_sf"/>
</dbReference>
<feature type="domain" description="C2H2-type" evidence="9">
    <location>
        <begin position="187"/>
        <end position="216"/>
    </location>
</feature>
<keyword evidence="6" id="KW-0539">Nucleus</keyword>
<accession>A0A6V7LIN7</accession>
<feature type="domain" description="C2H2-type" evidence="9">
    <location>
        <begin position="247"/>
        <end position="274"/>
    </location>
</feature>
<feature type="compositionally biased region" description="Basic and acidic residues" evidence="8">
    <location>
        <begin position="264"/>
        <end position="273"/>
    </location>
</feature>
<protein>
    <recommendedName>
        <fullName evidence="9">C2H2-type domain-containing protein</fullName>
    </recommendedName>
</protein>
<proteinExistence type="predicted"/>
<name>A0A6V7LIN7_9HYME</name>
<dbReference type="FunFam" id="3.30.160.60:FF:000018">
    <property type="entry name" value="Krueppel-like factor 15"/>
    <property type="match status" value="1"/>
</dbReference>
<dbReference type="AlphaFoldDB" id="A0A6V7LIN7"/>
<dbReference type="Pfam" id="PF00096">
    <property type="entry name" value="zf-C2H2"/>
    <property type="match status" value="3"/>
</dbReference>
<organism evidence="10">
    <name type="scientific">Bracon brevicornis</name>
    <dbReference type="NCBI Taxonomy" id="1563983"/>
    <lineage>
        <taxon>Eukaryota</taxon>
        <taxon>Metazoa</taxon>
        <taxon>Ecdysozoa</taxon>
        <taxon>Arthropoda</taxon>
        <taxon>Hexapoda</taxon>
        <taxon>Insecta</taxon>
        <taxon>Pterygota</taxon>
        <taxon>Neoptera</taxon>
        <taxon>Endopterygota</taxon>
        <taxon>Hymenoptera</taxon>
        <taxon>Apocrita</taxon>
        <taxon>Ichneumonoidea</taxon>
        <taxon>Braconidae</taxon>
        <taxon>Braconinae</taxon>
        <taxon>Bracon</taxon>
    </lineage>
</organism>
<comment type="subcellular location">
    <subcellularLocation>
        <location evidence="1">Nucleus</location>
    </subcellularLocation>
</comment>
<evidence type="ECO:0000256" key="2">
    <source>
        <dbReference type="ARBA" id="ARBA00022723"/>
    </source>
</evidence>
<dbReference type="GO" id="GO:0000981">
    <property type="term" value="F:DNA-binding transcription factor activity, RNA polymerase II-specific"/>
    <property type="evidence" value="ECO:0007669"/>
    <property type="project" value="TreeGrafter"/>
</dbReference>
<dbReference type="GO" id="GO:0005634">
    <property type="term" value="C:nucleus"/>
    <property type="evidence" value="ECO:0007669"/>
    <property type="project" value="UniProtKB-SubCell"/>
</dbReference>
<keyword evidence="5" id="KW-0862">Zinc</keyword>